<dbReference type="InterPro" id="IPR020548">
    <property type="entry name" value="Fructose_bisphosphatase_AS"/>
</dbReference>
<feature type="binding site" evidence="9">
    <location>
        <position position="272"/>
    </location>
    <ligand>
        <name>Mg(2+)</name>
        <dbReference type="ChEBI" id="CHEBI:18420"/>
        <label>2</label>
    </ligand>
</feature>
<keyword evidence="8 9" id="KW-0119">Carbohydrate metabolism</keyword>
<evidence type="ECO:0000256" key="3">
    <source>
        <dbReference type="ARBA" id="ARBA00010941"/>
    </source>
</evidence>
<dbReference type="CDD" id="cd00354">
    <property type="entry name" value="FBPase"/>
    <property type="match status" value="1"/>
</dbReference>
<dbReference type="GO" id="GO:0005986">
    <property type="term" value="P:sucrose biosynthetic process"/>
    <property type="evidence" value="ECO:0007669"/>
    <property type="project" value="TreeGrafter"/>
</dbReference>
<evidence type="ECO:0000256" key="1">
    <source>
        <dbReference type="ARBA" id="ARBA00001273"/>
    </source>
</evidence>
<dbReference type="EC" id="3.1.3.11" evidence="9"/>
<evidence type="ECO:0000259" key="12">
    <source>
        <dbReference type="Pfam" id="PF18913"/>
    </source>
</evidence>
<evidence type="ECO:0000256" key="9">
    <source>
        <dbReference type="HAMAP-Rule" id="MF_01855"/>
    </source>
</evidence>
<comment type="catalytic activity">
    <reaction evidence="1 9">
        <text>beta-D-fructose 1,6-bisphosphate + H2O = beta-D-fructose 6-phosphate + phosphate</text>
        <dbReference type="Rhea" id="RHEA:11064"/>
        <dbReference type="ChEBI" id="CHEBI:15377"/>
        <dbReference type="ChEBI" id="CHEBI:32966"/>
        <dbReference type="ChEBI" id="CHEBI:43474"/>
        <dbReference type="ChEBI" id="CHEBI:57634"/>
        <dbReference type="EC" id="3.1.3.11"/>
    </reaction>
</comment>
<evidence type="ECO:0000256" key="4">
    <source>
        <dbReference type="ARBA" id="ARBA00022490"/>
    </source>
</evidence>
<dbReference type="GO" id="GO:0042132">
    <property type="term" value="F:fructose 1,6-bisphosphate 1-phosphatase activity"/>
    <property type="evidence" value="ECO:0007669"/>
    <property type="project" value="UniProtKB-UniRule"/>
</dbReference>
<dbReference type="Pfam" id="PF00316">
    <property type="entry name" value="FBPase"/>
    <property type="match status" value="1"/>
</dbReference>
<organism evidence="13 14">
    <name type="scientific">Bradyrhizobium sediminis</name>
    <dbReference type="NCBI Taxonomy" id="2840469"/>
    <lineage>
        <taxon>Bacteria</taxon>
        <taxon>Pseudomonadati</taxon>
        <taxon>Pseudomonadota</taxon>
        <taxon>Alphaproteobacteria</taxon>
        <taxon>Hyphomicrobiales</taxon>
        <taxon>Nitrobacteraceae</taxon>
        <taxon>Bradyrhizobium</taxon>
    </lineage>
</organism>
<dbReference type="GO" id="GO:0006000">
    <property type="term" value="P:fructose metabolic process"/>
    <property type="evidence" value="ECO:0007669"/>
    <property type="project" value="TreeGrafter"/>
</dbReference>
<dbReference type="EMBL" id="CP076134">
    <property type="protein sequence ID" value="QWG14578.1"/>
    <property type="molecule type" value="Genomic_DNA"/>
</dbReference>
<dbReference type="PRINTS" id="PR00115">
    <property type="entry name" value="F16BPHPHTASE"/>
</dbReference>
<dbReference type="NCBIfam" id="NF006780">
    <property type="entry name" value="PRK09293.1-4"/>
    <property type="match status" value="1"/>
</dbReference>
<dbReference type="Pfam" id="PF18913">
    <property type="entry name" value="FBPase_C"/>
    <property type="match status" value="1"/>
</dbReference>
<dbReference type="PIRSF" id="PIRSF500210">
    <property type="entry name" value="FBPtase"/>
    <property type="match status" value="1"/>
</dbReference>
<comment type="cofactor">
    <cofactor evidence="9">
        <name>Mg(2+)</name>
        <dbReference type="ChEBI" id="CHEBI:18420"/>
    </cofactor>
    <text evidence="9">Binds 2 magnesium ions per subunit.</text>
</comment>
<dbReference type="PROSITE" id="PS00124">
    <property type="entry name" value="FBPASE"/>
    <property type="match status" value="1"/>
</dbReference>
<name>A0A975RPA0_9BRAD</name>
<dbReference type="GO" id="GO:0005829">
    <property type="term" value="C:cytosol"/>
    <property type="evidence" value="ECO:0007669"/>
    <property type="project" value="TreeGrafter"/>
</dbReference>
<comment type="pathway">
    <text evidence="2">Carbohydrate biosynthesis; Calvin cycle.</text>
</comment>
<dbReference type="PANTHER" id="PTHR11556">
    <property type="entry name" value="FRUCTOSE-1,6-BISPHOSPHATASE-RELATED"/>
    <property type="match status" value="1"/>
</dbReference>
<sequence length="345" mass="37376">MNPGLSLRQYLDDHAGTDPLRQAVIEVVAALAQASTEISDLIRSGALAGITGQVQGRNADGDIQKDLDLRADRIIRAALEPLPIAAIASEEAMESKILYPAAPISIAVDPLDGSSNIDTNMSVGTIFSVLPTPRDIRATFTQPGASQLAAGFFVYGPQTSLVLTLGRGVDIFTLDRGANLFKLIRSAVQIPADTAEFAINASNQRHWEPPVQAFIEDCMAGASGERGKDFNMRWIGSLVAEAYRILTRGGVFLYPADAREGYGEGRLRLVYEANPMAFIMEQAGGEASTGRQRILDLAPGALHQRVPLIMGSRDKVRRLERLHMSPDIKSEKNAPLFAHRGLFRN</sequence>
<dbReference type="NCBIfam" id="NF006779">
    <property type="entry name" value="PRK09293.1-3"/>
    <property type="match status" value="1"/>
</dbReference>
<comment type="caution">
    <text evidence="9">Lacks conserved residue(s) required for the propagation of feature annotation.</text>
</comment>
<dbReference type="Proteomes" id="UP000680839">
    <property type="component" value="Chromosome"/>
</dbReference>
<feature type="binding site" evidence="9">
    <location>
        <position position="200"/>
    </location>
    <ligand>
        <name>substrate</name>
    </ligand>
</feature>
<evidence type="ECO:0000259" key="11">
    <source>
        <dbReference type="Pfam" id="PF00316"/>
    </source>
</evidence>
<dbReference type="GO" id="GO:0030388">
    <property type="term" value="P:fructose 1,6-bisphosphate metabolic process"/>
    <property type="evidence" value="ECO:0007669"/>
    <property type="project" value="TreeGrafter"/>
</dbReference>
<dbReference type="PANTHER" id="PTHR11556:SF35">
    <property type="entry name" value="SEDOHEPTULOSE-1,7-BISPHOSPHATASE, CHLOROPLASTIC"/>
    <property type="match status" value="1"/>
</dbReference>
<protein>
    <recommendedName>
        <fullName evidence="9">Fructose-1,6-bisphosphatase class 1</fullName>
        <shortName evidence="9">FBPase class 1</shortName>
        <ecNumber evidence="9">3.1.3.11</ecNumber>
    </recommendedName>
    <alternativeName>
        <fullName evidence="9">D-fructose-1,6-bisphosphate 1-phosphohydrolase class 1</fullName>
    </alternativeName>
</protein>
<comment type="similarity">
    <text evidence="3 9 10">Belongs to the FBPase class 1 family.</text>
</comment>
<accession>A0A975RPA0</accession>
<evidence type="ECO:0000313" key="14">
    <source>
        <dbReference type="Proteomes" id="UP000680839"/>
    </source>
</evidence>
<evidence type="ECO:0000313" key="13">
    <source>
        <dbReference type="EMBL" id="QWG14578.1"/>
    </source>
</evidence>
<dbReference type="Gene3D" id="3.40.190.80">
    <property type="match status" value="1"/>
</dbReference>
<keyword evidence="5 9" id="KW-0479">Metal-binding</keyword>
<dbReference type="GO" id="GO:0006094">
    <property type="term" value="P:gluconeogenesis"/>
    <property type="evidence" value="ECO:0007669"/>
    <property type="project" value="UniProtKB-UniRule"/>
</dbReference>
<keyword evidence="6 9" id="KW-0378">Hydrolase</keyword>
<dbReference type="Gene3D" id="3.30.540.10">
    <property type="entry name" value="Fructose-1,6-Bisphosphatase, subunit A, domain 1"/>
    <property type="match status" value="1"/>
</dbReference>
<evidence type="ECO:0000256" key="10">
    <source>
        <dbReference type="RuleBase" id="RU000508"/>
    </source>
</evidence>
<evidence type="ECO:0000256" key="8">
    <source>
        <dbReference type="ARBA" id="ARBA00023277"/>
    </source>
</evidence>
<comment type="subcellular location">
    <subcellularLocation>
        <location evidence="9">Cytoplasm</location>
    </subcellularLocation>
</comment>
<dbReference type="RefSeq" id="WP_215623190.1">
    <property type="nucleotide sequence ID" value="NZ_CP076134.1"/>
</dbReference>
<gene>
    <name evidence="9" type="primary">fbp</name>
    <name evidence="13" type="ORF">KMZ29_07920</name>
</gene>
<dbReference type="GO" id="GO:0006002">
    <property type="term" value="P:fructose 6-phosphate metabolic process"/>
    <property type="evidence" value="ECO:0007669"/>
    <property type="project" value="TreeGrafter"/>
</dbReference>
<evidence type="ECO:0000256" key="2">
    <source>
        <dbReference type="ARBA" id="ARBA00005215"/>
    </source>
</evidence>
<dbReference type="GO" id="GO:0000287">
    <property type="term" value="F:magnesium ion binding"/>
    <property type="evidence" value="ECO:0007669"/>
    <property type="project" value="UniProtKB-UniRule"/>
</dbReference>
<feature type="binding site" evidence="9">
    <location>
        <begin position="112"/>
        <end position="115"/>
    </location>
    <ligand>
        <name>substrate</name>
    </ligand>
</feature>
<dbReference type="InterPro" id="IPR044015">
    <property type="entry name" value="FBPase_C_dom"/>
</dbReference>
<evidence type="ECO:0000256" key="6">
    <source>
        <dbReference type="ARBA" id="ARBA00022801"/>
    </source>
</evidence>
<reference evidence="13" key="1">
    <citation type="submission" date="2021-06" db="EMBL/GenBank/DDBJ databases">
        <title>Bradyrhizobium sp. S2-20-1 Genome sequencing.</title>
        <authorList>
            <person name="Jin L."/>
        </authorList>
    </citation>
    <scope>NUCLEOTIDE SEQUENCE</scope>
    <source>
        <strain evidence="13">S2-20-1</strain>
    </source>
</reference>
<feature type="binding site" evidence="9">
    <location>
        <position position="112"/>
    </location>
    <ligand>
        <name>Mg(2+)</name>
        <dbReference type="ChEBI" id="CHEBI:18420"/>
        <label>2</label>
    </ligand>
</feature>
<dbReference type="InterPro" id="IPR033391">
    <property type="entry name" value="FBPase_N"/>
</dbReference>
<feature type="binding site" evidence="9">
    <location>
        <position position="111"/>
    </location>
    <ligand>
        <name>Mg(2+)</name>
        <dbReference type="ChEBI" id="CHEBI:18420"/>
        <label>1</label>
    </ligand>
</feature>
<feature type="domain" description="Fructose-1-6-bisphosphatase class 1 C-terminal" evidence="12">
    <location>
        <begin position="190"/>
        <end position="323"/>
    </location>
</feature>
<dbReference type="InterPro" id="IPR000146">
    <property type="entry name" value="FBPase_class-1"/>
</dbReference>
<evidence type="ECO:0000256" key="5">
    <source>
        <dbReference type="ARBA" id="ARBA00022723"/>
    </source>
</evidence>
<feature type="binding site" evidence="9">
    <location>
        <position position="90"/>
    </location>
    <ligand>
        <name>Mg(2+)</name>
        <dbReference type="ChEBI" id="CHEBI:18420"/>
        <label>1</label>
    </ligand>
</feature>
<dbReference type="SUPFAM" id="SSF56655">
    <property type="entry name" value="Carbohydrate phosphatase"/>
    <property type="match status" value="1"/>
</dbReference>
<feature type="binding site" evidence="9">
    <location>
        <position position="109"/>
    </location>
    <ligand>
        <name>Mg(2+)</name>
        <dbReference type="ChEBI" id="CHEBI:18420"/>
        <label>2</label>
    </ligand>
</feature>
<feature type="binding site" evidence="9">
    <location>
        <position position="109"/>
    </location>
    <ligand>
        <name>Mg(2+)</name>
        <dbReference type="ChEBI" id="CHEBI:18420"/>
        <label>1</label>
    </ligand>
</feature>
<dbReference type="InterPro" id="IPR028343">
    <property type="entry name" value="FBPtase"/>
</dbReference>
<dbReference type="AlphaFoldDB" id="A0A975RPA0"/>
<dbReference type="FunFam" id="3.40.190.80:FF:000011">
    <property type="entry name" value="Fructose-1,6-bisphosphatase class 1"/>
    <property type="match status" value="1"/>
</dbReference>
<proteinExistence type="inferred from homology"/>
<evidence type="ECO:0000256" key="7">
    <source>
        <dbReference type="ARBA" id="ARBA00022842"/>
    </source>
</evidence>
<dbReference type="HAMAP" id="MF_01855">
    <property type="entry name" value="FBPase_class1"/>
    <property type="match status" value="1"/>
</dbReference>
<feature type="domain" description="Fructose-1-6-bisphosphatase class I N-terminal" evidence="11">
    <location>
        <begin position="20"/>
        <end position="183"/>
    </location>
</feature>
<keyword evidence="4 9" id="KW-0963">Cytoplasm</keyword>
<comment type="subunit">
    <text evidence="9">Homotetramer.</text>
</comment>
<dbReference type="PIRSF" id="PIRSF000904">
    <property type="entry name" value="FBPtase_SBPase"/>
    <property type="match status" value="1"/>
</dbReference>
<keyword evidence="7 9" id="KW-0460">Magnesium</keyword>